<gene>
    <name evidence="2" type="ORF">CFAM422_003537</name>
</gene>
<sequence length="84" mass="9331">MLPPIRYVQSSIQLTLILLGQQEQRRQPAAGPPGPEMPQRTARTGPAAGNDDDLEAKVDAVFEQCDKEDKDEAKKAEEKLEEEN</sequence>
<evidence type="ECO:0000313" key="2">
    <source>
        <dbReference type="EMBL" id="KAF3074263.1"/>
    </source>
</evidence>
<keyword evidence="3" id="KW-1185">Reference proteome</keyword>
<dbReference type="AlphaFoldDB" id="A0A9P4XKG9"/>
<dbReference type="EMBL" id="QLNT01000005">
    <property type="protein sequence ID" value="KAF3074263.1"/>
    <property type="molecule type" value="Genomic_DNA"/>
</dbReference>
<name>A0A9P4XKG9_9HYPO</name>
<organism evidence="2 3">
    <name type="scientific">Trichoderma lentiforme</name>
    <dbReference type="NCBI Taxonomy" id="1567552"/>
    <lineage>
        <taxon>Eukaryota</taxon>
        <taxon>Fungi</taxon>
        <taxon>Dikarya</taxon>
        <taxon>Ascomycota</taxon>
        <taxon>Pezizomycotina</taxon>
        <taxon>Sordariomycetes</taxon>
        <taxon>Hypocreomycetidae</taxon>
        <taxon>Hypocreales</taxon>
        <taxon>Hypocreaceae</taxon>
        <taxon>Trichoderma</taxon>
    </lineage>
</organism>
<evidence type="ECO:0000313" key="3">
    <source>
        <dbReference type="Proteomes" id="UP000801864"/>
    </source>
</evidence>
<evidence type="ECO:0000256" key="1">
    <source>
        <dbReference type="SAM" id="MobiDB-lite"/>
    </source>
</evidence>
<proteinExistence type="predicted"/>
<comment type="caution">
    <text evidence="2">The sequence shown here is derived from an EMBL/GenBank/DDBJ whole genome shotgun (WGS) entry which is preliminary data.</text>
</comment>
<accession>A0A9P4XKG9</accession>
<reference evidence="2 3" key="1">
    <citation type="submission" date="2018-06" db="EMBL/GenBank/DDBJ databases">
        <title>Genome analysis of cellulolytic fungus Trichoderma lentiforme CFAM-422.</title>
        <authorList>
            <person name="Steindorff A.S."/>
            <person name="Formighieri E.F."/>
            <person name="Midorikawa G.E.O."/>
            <person name="Tamietti M.S."/>
            <person name="Ramos E.Z."/>
            <person name="Silva A.S."/>
            <person name="Bon E.P.S."/>
            <person name="Mendes T.D."/>
            <person name="Damaso M.C.T."/>
            <person name="Favaro L.C.L."/>
        </authorList>
    </citation>
    <scope>NUCLEOTIDE SEQUENCE [LARGE SCALE GENOMIC DNA]</scope>
    <source>
        <strain evidence="2 3">CFAM-422</strain>
    </source>
</reference>
<dbReference type="Proteomes" id="UP000801864">
    <property type="component" value="Unassembled WGS sequence"/>
</dbReference>
<feature type="region of interest" description="Disordered" evidence="1">
    <location>
        <begin position="19"/>
        <end position="57"/>
    </location>
</feature>
<protein>
    <submittedName>
        <fullName evidence="2">Uncharacterized protein</fullName>
    </submittedName>
</protein>